<keyword evidence="2" id="KW-1185">Reference proteome</keyword>
<accession>A0AAV2G5D7</accession>
<evidence type="ECO:0000313" key="1">
    <source>
        <dbReference type="EMBL" id="CAL1405888.1"/>
    </source>
</evidence>
<dbReference type="Proteomes" id="UP001497516">
    <property type="component" value="Chromosome 8"/>
</dbReference>
<proteinExistence type="predicted"/>
<evidence type="ECO:0000313" key="2">
    <source>
        <dbReference type="Proteomes" id="UP001497516"/>
    </source>
</evidence>
<dbReference type="EMBL" id="OZ034821">
    <property type="protein sequence ID" value="CAL1405888.1"/>
    <property type="molecule type" value="Genomic_DNA"/>
</dbReference>
<name>A0AAV2G5D7_9ROSI</name>
<gene>
    <name evidence="1" type="ORF">LTRI10_LOCUS45650</name>
</gene>
<organism evidence="1 2">
    <name type="scientific">Linum trigynum</name>
    <dbReference type="NCBI Taxonomy" id="586398"/>
    <lineage>
        <taxon>Eukaryota</taxon>
        <taxon>Viridiplantae</taxon>
        <taxon>Streptophyta</taxon>
        <taxon>Embryophyta</taxon>
        <taxon>Tracheophyta</taxon>
        <taxon>Spermatophyta</taxon>
        <taxon>Magnoliopsida</taxon>
        <taxon>eudicotyledons</taxon>
        <taxon>Gunneridae</taxon>
        <taxon>Pentapetalae</taxon>
        <taxon>rosids</taxon>
        <taxon>fabids</taxon>
        <taxon>Malpighiales</taxon>
        <taxon>Linaceae</taxon>
        <taxon>Linum</taxon>
    </lineage>
</organism>
<sequence length="103" mass="11473">MEGGSFFHSLMKEELCAKDFELGSSARGKKRRLTISQVQSLERSFEMENNLERGEKSRLPRSSTCIISRSPFASKIVGLCPRTSSWRKISTPSASLHVGGPRV</sequence>
<dbReference type="AlphaFoldDB" id="A0AAV2G5D7"/>
<reference evidence="1 2" key="1">
    <citation type="submission" date="2024-04" db="EMBL/GenBank/DDBJ databases">
        <authorList>
            <person name="Fracassetti M."/>
        </authorList>
    </citation>
    <scope>NUCLEOTIDE SEQUENCE [LARGE SCALE GENOMIC DNA]</scope>
</reference>
<protein>
    <submittedName>
        <fullName evidence="1">Uncharacterized protein</fullName>
    </submittedName>
</protein>